<feature type="coiled-coil region" evidence="2">
    <location>
        <begin position="164"/>
        <end position="230"/>
    </location>
</feature>
<dbReference type="Gene3D" id="6.10.250.3150">
    <property type="match status" value="1"/>
</dbReference>
<gene>
    <name evidence="5" type="ORF">SAMN05660297_01591</name>
</gene>
<name>A0A1I0CCC3_9FIRM</name>
<organism evidence="5 6">
    <name type="scientific">Natronincola peptidivorans</name>
    <dbReference type="NCBI Taxonomy" id="426128"/>
    <lineage>
        <taxon>Bacteria</taxon>
        <taxon>Bacillati</taxon>
        <taxon>Bacillota</taxon>
        <taxon>Clostridia</taxon>
        <taxon>Peptostreptococcales</taxon>
        <taxon>Natronincolaceae</taxon>
        <taxon>Natronincola</taxon>
    </lineage>
</organism>
<sequence>MVKLDYDMAKRSIFSLWQTGVRYMLKKREVKIFFVSGLAIIFALIMVSSTVVEGQVDSFTEVQEKLIEISQEEREILSNLFLIVQEIEEMEREEEKISQDIVIINREIYDLEKIIAGKEVDYQKKQEDLKQVLKSYQRMGPGSYLEIILDSDSLTTFLRRINILKDLTRNTGELLEEMDENRERLTIEKTKLEEKLLLTEEKQYQLKEALAKKMQLRKDMEEYLASMEEEREYFQEHLASIQQVWQQLKPLLSETVEEFSRIIREGNLPPDALKISFSFAGIKGTLEEGTLNSIIAQHSSLPEMSFSFSDNKIEMRLPKQNLVLGGTFVIQGRDTLKFEVSEGSFYQMPLEAGALEDLFREGDLTLNLKPVLENNTLRSVDIKKGYIELLSTPFLF</sequence>
<reference evidence="5 6" key="1">
    <citation type="submission" date="2016-10" db="EMBL/GenBank/DDBJ databases">
        <authorList>
            <person name="de Groot N.N."/>
        </authorList>
    </citation>
    <scope>NUCLEOTIDE SEQUENCE [LARGE SCALE GENOMIC DNA]</scope>
    <source>
        <strain evidence="5 6">DSM 18979</strain>
    </source>
</reference>
<protein>
    <recommendedName>
        <fullName evidence="4">Peptidoglycan hydrolase PcsB coiled-coil domain-containing protein</fullName>
    </recommendedName>
</protein>
<feature type="transmembrane region" description="Helical" evidence="3">
    <location>
        <begin position="32"/>
        <end position="52"/>
    </location>
</feature>
<dbReference type="STRING" id="426128.SAMN05660297_01591"/>
<evidence type="ECO:0000256" key="2">
    <source>
        <dbReference type="SAM" id="Coils"/>
    </source>
</evidence>
<dbReference type="EMBL" id="FOHU01000005">
    <property type="protein sequence ID" value="SET17182.1"/>
    <property type="molecule type" value="Genomic_DNA"/>
</dbReference>
<dbReference type="Pfam" id="PF24568">
    <property type="entry name" value="CC_PcsB"/>
    <property type="match status" value="1"/>
</dbReference>
<proteinExistence type="predicted"/>
<evidence type="ECO:0000313" key="6">
    <source>
        <dbReference type="Proteomes" id="UP000199568"/>
    </source>
</evidence>
<keyword evidence="2" id="KW-0175">Coiled coil</keyword>
<evidence type="ECO:0000313" key="5">
    <source>
        <dbReference type="EMBL" id="SET17182.1"/>
    </source>
</evidence>
<keyword evidence="3" id="KW-0812">Transmembrane</keyword>
<keyword evidence="3" id="KW-1133">Transmembrane helix</keyword>
<keyword evidence="3" id="KW-0472">Membrane</keyword>
<evidence type="ECO:0000256" key="1">
    <source>
        <dbReference type="ARBA" id="ARBA00022729"/>
    </source>
</evidence>
<dbReference type="AlphaFoldDB" id="A0A1I0CCC3"/>
<dbReference type="InterPro" id="IPR057309">
    <property type="entry name" value="PcsB_CC"/>
</dbReference>
<accession>A0A1I0CCC3</accession>
<evidence type="ECO:0000256" key="3">
    <source>
        <dbReference type="SAM" id="Phobius"/>
    </source>
</evidence>
<dbReference type="Proteomes" id="UP000199568">
    <property type="component" value="Unassembled WGS sequence"/>
</dbReference>
<keyword evidence="1" id="KW-0732">Signal</keyword>
<feature type="domain" description="Peptidoglycan hydrolase PcsB coiled-coil" evidence="4">
    <location>
        <begin position="119"/>
        <end position="185"/>
    </location>
</feature>
<keyword evidence="6" id="KW-1185">Reference proteome</keyword>
<evidence type="ECO:0000259" key="4">
    <source>
        <dbReference type="Pfam" id="PF24568"/>
    </source>
</evidence>